<sequence>MSVEISKNFSWNMLLCFLQNAPKLENLVVKKLFKRNSKRKEVGNSRWIEPQITPTCISTNLKIFEFKGVQNIKVELDFIRYIIKSSKMLEKVKIFTPKSKGTSEKKSIVETKLLKWSKKSSVLAWEINSV</sequence>
<gene>
    <name evidence="3" type="primary">LOC101493177</name>
</gene>
<evidence type="ECO:0000259" key="1">
    <source>
        <dbReference type="SMART" id="SM00579"/>
    </source>
</evidence>
<name>A0A3Q7XIP6_CICAR</name>
<reference evidence="3" key="1">
    <citation type="submission" date="2025-08" db="UniProtKB">
        <authorList>
            <consortium name="RefSeq"/>
        </authorList>
    </citation>
    <scope>IDENTIFICATION</scope>
    <source>
        <tissue evidence="3">Etiolated seedlings</tissue>
    </source>
</reference>
<organism evidence="2 3">
    <name type="scientific">Cicer arietinum</name>
    <name type="common">Chickpea</name>
    <name type="synonym">Garbanzo</name>
    <dbReference type="NCBI Taxonomy" id="3827"/>
    <lineage>
        <taxon>Eukaryota</taxon>
        <taxon>Viridiplantae</taxon>
        <taxon>Streptophyta</taxon>
        <taxon>Embryophyta</taxon>
        <taxon>Tracheophyta</taxon>
        <taxon>Spermatophyta</taxon>
        <taxon>Magnoliopsida</taxon>
        <taxon>eudicotyledons</taxon>
        <taxon>Gunneridae</taxon>
        <taxon>Pentapetalae</taxon>
        <taxon>rosids</taxon>
        <taxon>fabids</taxon>
        <taxon>Fabales</taxon>
        <taxon>Fabaceae</taxon>
        <taxon>Papilionoideae</taxon>
        <taxon>50 kb inversion clade</taxon>
        <taxon>NPAAA clade</taxon>
        <taxon>Hologalegina</taxon>
        <taxon>IRL clade</taxon>
        <taxon>Cicereae</taxon>
        <taxon>Cicer</taxon>
    </lineage>
</organism>
<dbReference type="RefSeq" id="XP_027186263.1">
    <property type="nucleotide sequence ID" value="XM_027330462.1"/>
</dbReference>
<keyword evidence="2" id="KW-1185">Reference proteome</keyword>
<feature type="domain" description="FBD" evidence="1">
    <location>
        <begin position="55"/>
        <end position="128"/>
    </location>
</feature>
<dbReference type="PANTHER" id="PTHR31900:SF34">
    <property type="entry name" value="EMB|CAB62440.1-RELATED"/>
    <property type="match status" value="1"/>
</dbReference>
<dbReference type="Proteomes" id="UP000087171">
    <property type="component" value="Unplaced"/>
</dbReference>
<evidence type="ECO:0000313" key="3">
    <source>
        <dbReference type="RefSeq" id="XP_027186263.1"/>
    </source>
</evidence>
<protein>
    <submittedName>
        <fullName evidence="3">F-box/FBD/LRR-repeat protein At3g52680-like</fullName>
    </submittedName>
</protein>
<evidence type="ECO:0000313" key="2">
    <source>
        <dbReference type="Proteomes" id="UP000087171"/>
    </source>
</evidence>
<proteinExistence type="predicted"/>
<dbReference type="SMART" id="SM00579">
    <property type="entry name" value="FBD"/>
    <property type="match status" value="1"/>
</dbReference>
<dbReference type="PANTHER" id="PTHR31900">
    <property type="entry name" value="F-BOX/RNI SUPERFAMILY PROTEIN-RELATED"/>
    <property type="match status" value="1"/>
</dbReference>
<dbReference type="InterPro" id="IPR050232">
    <property type="entry name" value="FBL13/AtMIF1-like"/>
</dbReference>
<dbReference type="KEGG" id="cam:101493177"/>
<accession>A0A3Q7XIP6</accession>
<dbReference type="InterPro" id="IPR006566">
    <property type="entry name" value="FBD"/>
</dbReference>
<dbReference type="Pfam" id="PF08387">
    <property type="entry name" value="FBD"/>
    <property type="match status" value="1"/>
</dbReference>
<dbReference type="AlphaFoldDB" id="A0A3Q7XIP6"/>
<dbReference type="OrthoDB" id="1435879at2759"/>